<keyword evidence="2" id="KW-0349">Heme</keyword>
<dbReference type="GO" id="GO:0008395">
    <property type="term" value="F:steroid hydroxylase activity"/>
    <property type="evidence" value="ECO:0007669"/>
    <property type="project" value="TreeGrafter"/>
</dbReference>
<evidence type="ECO:0000256" key="2">
    <source>
        <dbReference type="ARBA" id="ARBA00022617"/>
    </source>
</evidence>
<evidence type="ECO:0000313" key="8">
    <source>
        <dbReference type="EMBL" id="CAB5067555.1"/>
    </source>
</evidence>
<evidence type="ECO:0000256" key="5">
    <source>
        <dbReference type="ARBA" id="ARBA00023004"/>
    </source>
</evidence>
<reference evidence="7" key="1">
    <citation type="submission" date="2020-05" db="EMBL/GenBank/DDBJ databases">
        <authorList>
            <person name="Chiriac C."/>
            <person name="Salcher M."/>
            <person name="Ghai R."/>
            <person name="Kavagutti S V."/>
        </authorList>
    </citation>
    <scope>NUCLEOTIDE SEQUENCE</scope>
</reference>
<dbReference type="SUPFAM" id="SSF48264">
    <property type="entry name" value="Cytochrome P450"/>
    <property type="match status" value="1"/>
</dbReference>
<evidence type="ECO:0000256" key="4">
    <source>
        <dbReference type="ARBA" id="ARBA00023002"/>
    </source>
</evidence>
<dbReference type="AlphaFoldDB" id="A0A6J7R636"/>
<keyword evidence="3" id="KW-0479">Metal-binding</keyword>
<dbReference type="InterPro" id="IPR017972">
    <property type="entry name" value="Cyt_P450_CS"/>
</dbReference>
<dbReference type="PRINTS" id="PR00359">
    <property type="entry name" value="BP450"/>
</dbReference>
<keyword evidence="4" id="KW-0560">Oxidoreductase</keyword>
<protein>
    <submittedName>
        <fullName evidence="7">Unannotated protein</fullName>
    </submittedName>
</protein>
<dbReference type="InterPro" id="IPR002397">
    <property type="entry name" value="Cyt_P450_B"/>
</dbReference>
<accession>A0A6J7R636</accession>
<gene>
    <name evidence="7" type="ORF">UFOPK4098_01034</name>
    <name evidence="8" type="ORF">UFOPK4347_01509</name>
</gene>
<dbReference type="InterPro" id="IPR036396">
    <property type="entry name" value="Cyt_P450_sf"/>
</dbReference>
<dbReference type="GO" id="GO:0036199">
    <property type="term" value="F:cholest-4-en-3-one 26-monooxygenase activity"/>
    <property type="evidence" value="ECO:0007669"/>
    <property type="project" value="TreeGrafter"/>
</dbReference>
<dbReference type="GO" id="GO:0006707">
    <property type="term" value="P:cholesterol catabolic process"/>
    <property type="evidence" value="ECO:0007669"/>
    <property type="project" value="TreeGrafter"/>
</dbReference>
<dbReference type="FunFam" id="1.10.630.10:FF:000018">
    <property type="entry name" value="Cytochrome P450 monooxygenase"/>
    <property type="match status" value="1"/>
</dbReference>
<dbReference type="EMBL" id="CAFBPN010000056">
    <property type="protein sequence ID" value="CAB5024198.1"/>
    <property type="molecule type" value="Genomic_DNA"/>
</dbReference>
<keyword evidence="6" id="KW-0503">Monooxygenase</keyword>
<dbReference type="PANTHER" id="PTHR46696:SF4">
    <property type="entry name" value="BIOTIN BIOSYNTHESIS CYTOCHROME P450"/>
    <property type="match status" value="1"/>
</dbReference>
<evidence type="ECO:0000256" key="6">
    <source>
        <dbReference type="ARBA" id="ARBA00023033"/>
    </source>
</evidence>
<dbReference type="Pfam" id="PF00067">
    <property type="entry name" value="p450"/>
    <property type="match status" value="1"/>
</dbReference>
<keyword evidence="5" id="KW-0408">Iron</keyword>
<dbReference type="InterPro" id="IPR001128">
    <property type="entry name" value="Cyt_P450"/>
</dbReference>
<name>A0A6J7R636_9ZZZZ</name>
<proteinExistence type="inferred from homology"/>
<organism evidence="7">
    <name type="scientific">freshwater metagenome</name>
    <dbReference type="NCBI Taxonomy" id="449393"/>
    <lineage>
        <taxon>unclassified sequences</taxon>
        <taxon>metagenomes</taxon>
        <taxon>ecological metagenomes</taxon>
    </lineage>
</organism>
<dbReference type="EMBL" id="CAFBQU010000060">
    <property type="protein sequence ID" value="CAB5067555.1"/>
    <property type="molecule type" value="Genomic_DNA"/>
</dbReference>
<comment type="similarity">
    <text evidence="1">Belongs to the cytochrome P450 family.</text>
</comment>
<dbReference type="GO" id="GO:0005506">
    <property type="term" value="F:iron ion binding"/>
    <property type="evidence" value="ECO:0007669"/>
    <property type="project" value="InterPro"/>
</dbReference>
<evidence type="ECO:0000256" key="3">
    <source>
        <dbReference type="ARBA" id="ARBA00022723"/>
    </source>
</evidence>
<dbReference type="PRINTS" id="PR00385">
    <property type="entry name" value="P450"/>
</dbReference>
<evidence type="ECO:0000256" key="1">
    <source>
        <dbReference type="ARBA" id="ARBA00010617"/>
    </source>
</evidence>
<sequence>MSSGVEHIGLTNVDIQDNPFPYYKEQMSKCPVWHETDIDLYVIGGHEETRAALGDIATFSNKPSAGGRAANMDAILAYQSVLKEKGWTHLPVLQRSDPPEHSRYRKLLNRVFTPAQVKAYVPQLEEIANSLIDSMVEKGKCEFVRDFALPLPGIFISTQLGLDPSQYPKFRRWAEAMLSLAQRSQITVEEAIIEANVEIEEQHFIAGEFEKRRANPGKDLISLLVNAHVNEEGEEPFTINELMTVLHALITGGFETTTGALSSAMLLLIEHPDQMEMLRNDRSLMGNFIEEVLRFDSPVQGLWRSVKCPVTLGGFDIPENKSAMVRFGAANRDPRVFENPDVFDIKRANAKNHVAFGFGVHFCLGAALARQQMATAFNLLLDRLTEVELAGPMELPIHEPSFFLRPMRELNLVVKGS</sequence>
<evidence type="ECO:0000313" key="7">
    <source>
        <dbReference type="EMBL" id="CAB5024198.1"/>
    </source>
</evidence>
<dbReference type="PROSITE" id="PS00086">
    <property type="entry name" value="CYTOCHROME_P450"/>
    <property type="match status" value="1"/>
</dbReference>
<dbReference type="GO" id="GO:0020037">
    <property type="term" value="F:heme binding"/>
    <property type="evidence" value="ECO:0007669"/>
    <property type="project" value="InterPro"/>
</dbReference>
<dbReference type="Gene3D" id="1.10.630.10">
    <property type="entry name" value="Cytochrome P450"/>
    <property type="match status" value="1"/>
</dbReference>
<dbReference type="PANTHER" id="PTHR46696">
    <property type="entry name" value="P450, PUTATIVE (EUROFUNG)-RELATED"/>
    <property type="match status" value="1"/>
</dbReference>